<dbReference type="EMBL" id="SUKA01000007">
    <property type="protein sequence ID" value="TJY62669.1"/>
    <property type="molecule type" value="Genomic_DNA"/>
</dbReference>
<sequence>MTKYTINKAFEKSFPYPIWKIEVDCAKKCIAIEYRNPDNTLPTFSVFDFFGQDLLDSFEEKEKEWTLEAVQGDHLILKQFGSNTPIKEGIKIVHIPSKEIIYTGMEYILQDVFDGYIKAAHRSIPSGLDFYINIPTGEIQNHMITPAVYPLNHIHYPLPHTGKLPKFMQHLLVEDTIWLQPFKDNFIWAYHTKTDDSYNLHLCLSSRTEILDTTIILNNLAKLIPQPYFEVEEYIFFLSNTKQEIVAYLV</sequence>
<dbReference type="RefSeq" id="WP_136822456.1">
    <property type="nucleotide sequence ID" value="NZ_BMJX01000007.1"/>
</dbReference>
<protein>
    <recommendedName>
        <fullName evidence="3">DUF4905 domain-containing protein</fullName>
    </recommendedName>
</protein>
<accession>A0A4V5LXI5</accession>
<comment type="caution">
    <text evidence="1">The sequence shown here is derived from an EMBL/GenBank/DDBJ whole genome shotgun (WGS) entry which is preliminary data.</text>
</comment>
<reference evidence="1 2" key="1">
    <citation type="submission" date="2019-04" db="EMBL/GenBank/DDBJ databases">
        <title>Sphingobacterium olei sp. nov., isolated from oil-contaminated soil.</title>
        <authorList>
            <person name="Liu B."/>
        </authorList>
    </citation>
    <scope>NUCLEOTIDE SEQUENCE [LARGE SCALE GENOMIC DNA]</scope>
    <source>
        <strain evidence="1 2">Y3L14</strain>
    </source>
</reference>
<dbReference type="AlphaFoldDB" id="A0A4V5LXI5"/>
<gene>
    <name evidence="1" type="ORF">FAZ19_19555</name>
</gene>
<proteinExistence type="predicted"/>
<dbReference type="Proteomes" id="UP000309872">
    <property type="component" value="Unassembled WGS sequence"/>
</dbReference>
<organism evidence="1 2">
    <name type="scientific">Sphingobacterium alkalisoli</name>
    <dbReference type="NCBI Taxonomy" id="1874115"/>
    <lineage>
        <taxon>Bacteria</taxon>
        <taxon>Pseudomonadati</taxon>
        <taxon>Bacteroidota</taxon>
        <taxon>Sphingobacteriia</taxon>
        <taxon>Sphingobacteriales</taxon>
        <taxon>Sphingobacteriaceae</taxon>
        <taxon>Sphingobacterium</taxon>
    </lineage>
</organism>
<keyword evidence="2" id="KW-1185">Reference proteome</keyword>
<evidence type="ECO:0008006" key="3">
    <source>
        <dbReference type="Google" id="ProtNLM"/>
    </source>
</evidence>
<evidence type="ECO:0000313" key="2">
    <source>
        <dbReference type="Proteomes" id="UP000309872"/>
    </source>
</evidence>
<evidence type="ECO:0000313" key="1">
    <source>
        <dbReference type="EMBL" id="TJY62669.1"/>
    </source>
</evidence>
<dbReference type="OrthoDB" id="700649at2"/>
<name>A0A4V5LXI5_9SPHI</name>